<sequence>MRFKDRSRKWGKDWYNVFTTELKTIFSDSGVMIIFFLAGLAYPLIYGIIYGGGVVEDTPVAIVDNSCSPSSRRFIRKLDATAEIRAAYRCTGMEEAERLMQQRKVNGIVFFPEDYEDAIVSRRQGTVSVYADMSSFLYYKNLLMAANRVMLDEMHDIQTSRYSEAGITGQTASRLVQAIPYDENIRYNPGFAYNVFFLPAALMLVIQQTMFYGMSMLSGTAWENRRRLVNKDKGAAVTLTGRGAAYFLIYIGLGVYVSMLVPAIFGLPQNGRPGDILALLLLYIAACVAFSLTFSSLIRHRETVFVLFLFLSPVCLFLTGFSWPESAFPQFWRLFSYIFPSTFAARGFINMNSAGCTLSMTAVQMKALAIQAVIYSISAWYCTRAARDRAPLPDTGTGPLPPKD</sequence>
<feature type="transmembrane region" description="Helical" evidence="6">
    <location>
        <begin position="276"/>
        <end position="297"/>
    </location>
</feature>
<proteinExistence type="predicted"/>
<evidence type="ECO:0000256" key="1">
    <source>
        <dbReference type="ARBA" id="ARBA00004651"/>
    </source>
</evidence>
<dbReference type="Proteomes" id="UP000823750">
    <property type="component" value="Unassembled WGS sequence"/>
</dbReference>
<feature type="transmembrane region" description="Helical" evidence="6">
    <location>
        <begin position="361"/>
        <end position="381"/>
    </location>
</feature>
<feature type="transmembrane region" description="Helical" evidence="6">
    <location>
        <begin position="243"/>
        <end position="264"/>
    </location>
</feature>
<dbReference type="Pfam" id="PF12698">
    <property type="entry name" value="ABC2_membrane_3"/>
    <property type="match status" value="1"/>
</dbReference>
<feature type="transmembrane region" description="Helical" evidence="6">
    <location>
        <begin position="196"/>
        <end position="222"/>
    </location>
</feature>
<keyword evidence="5 6" id="KW-0472">Membrane</keyword>
<evidence type="ECO:0000256" key="4">
    <source>
        <dbReference type="ARBA" id="ARBA00022989"/>
    </source>
</evidence>
<keyword evidence="3 6" id="KW-0812">Transmembrane</keyword>
<keyword evidence="4 6" id="KW-1133">Transmembrane helix</keyword>
<comment type="caution">
    <text evidence="8">The sequence shown here is derived from an EMBL/GenBank/DDBJ whole genome shotgun (WGS) entry which is preliminary data.</text>
</comment>
<feature type="transmembrane region" description="Helical" evidence="6">
    <location>
        <begin position="30"/>
        <end position="49"/>
    </location>
</feature>
<name>A0A9D9J3I1_9BACT</name>
<dbReference type="InterPro" id="IPR051449">
    <property type="entry name" value="ABC-2_transporter_component"/>
</dbReference>
<dbReference type="GO" id="GO:0005886">
    <property type="term" value="C:plasma membrane"/>
    <property type="evidence" value="ECO:0007669"/>
    <property type="project" value="UniProtKB-SubCell"/>
</dbReference>
<organism evidence="8 9">
    <name type="scientific">Candidatus Cryptobacteroides excrementavium</name>
    <dbReference type="NCBI Taxonomy" id="2840759"/>
    <lineage>
        <taxon>Bacteria</taxon>
        <taxon>Pseudomonadati</taxon>
        <taxon>Bacteroidota</taxon>
        <taxon>Bacteroidia</taxon>
        <taxon>Bacteroidales</taxon>
        <taxon>Candidatus Cryptobacteroides</taxon>
    </lineage>
</organism>
<reference evidence="8" key="2">
    <citation type="journal article" date="2021" name="PeerJ">
        <title>Extensive microbial diversity within the chicken gut microbiome revealed by metagenomics and culture.</title>
        <authorList>
            <person name="Gilroy R."/>
            <person name="Ravi A."/>
            <person name="Getino M."/>
            <person name="Pursley I."/>
            <person name="Horton D.L."/>
            <person name="Alikhan N.F."/>
            <person name="Baker D."/>
            <person name="Gharbi K."/>
            <person name="Hall N."/>
            <person name="Watson M."/>
            <person name="Adriaenssens E.M."/>
            <person name="Foster-Nyarko E."/>
            <person name="Jarju S."/>
            <person name="Secka A."/>
            <person name="Antonio M."/>
            <person name="Oren A."/>
            <person name="Chaudhuri R.R."/>
            <person name="La Ragione R."/>
            <person name="Hildebrand F."/>
            <person name="Pallen M.J."/>
        </authorList>
    </citation>
    <scope>NUCLEOTIDE SEQUENCE</scope>
    <source>
        <strain evidence="8">B2-16538</strain>
    </source>
</reference>
<reference evidence="8" key="1">
    <citation type="submission" date="2020-10" db="EMBL/GenBank/DDBJ databases">
        <authorList>
            <person name="Gilroy R."/>
        </authorList>
    </citation>
    <scope>NUCLEOTIDE SEQUENCE</scope>
    <source>
        <strain evidence="8">B2-16538</strain>
    </source>
</reference>
<evidence type="ECO:0000256" key="6">
    <source>
        <dbReference type="SAM" id="Phobius"/>
    </source>
</evidence>
<evidence type="ECO:0000313" key="8">
    <source>
        <dbReference type="EMBL" id="MBO8485814.1"/>
    </source>
</evidence>
<evidence type="ECO:0000256" key="5">
    <source>
        <dbReference type="ARBA" id="ARBA00023136"/>
    </source>
</evidence>
<dbReference type="InterPro" id="IPR013525">
    <property type="entry name" value="ABC2_TM"/>
</dbReference>
<dbReference type="PANTHER" id="PTHR30294:SF46">
    <property type="entry name" value="ABC TRANSPORTER PERMEASE"/>
    <property type="match status" value="1"/>
</dbReference>
<comment type="subcellular location">
    <subcellularLocation>
        <location evidence="1">Cell membrane</location>
        <topology evidence="1">Multi-pass membrane protein</topology>
    </subcellularLocation>
</comment>
<evidence type="ECO:0000259" key="7">
    <source>
        <dbReference type="Pfam" id="PF12698"/>
    </source>
</evidence>
<dbReference type="GO" id="GO:0140359">
    <property type="term" value="F:ABC-type transporter activity"/>
    <property type="evidence" value="ECO:0007669"/>
    <property type="project" value="InterPro"/>
</dbReference>
<gene>
    <name evidence="8" type="ORF">IAB78_05260</name>
</gene>
<feature type="transmembrane region" description="Helical" evidence="6">
    <location>
        <begin position="304"/>
        <end position="324"/>
    </location>
</feature>
<evidence type="ECO:0000256" key="2">
    <source>
        <dbReference type="ARBA" id="ARBA00022475"/>
    </source>
</evidence>
<accession>A0A9D9J3I1</accession>
<dbReference type="Gene3D" id="3.40.1710.10">
    <property type="entry name" value="abc type-2 transporter like domain"/>
    <property type="match status" value="1"/>
</dbReference>
<dbReference type="EMBL" id="JADILX010000082">
    <property type="protein sequence ID" value="MBO8485814.1"/>
    <property type="molecule type" value="Genomic_DNA"/>
</dbReference>
<protein>
    <submittedName>
        <fullName evidence="8">ABC transporter permease</fullName>
    </submittedName>
</protein>
<feature type="domain" description="ABC-2 type transporter transmembrane" evidence="7">
    <location>
        <begin position="32"/>
        <end position="380"/>
    </location>
</feature>
<dbReference type="AlphaFoldDB" id="A0A9D9J3I1"/>
<evidence type="ECO:0000256" key="3">
    <source>
        <dbReference type="ARBA" id="ARBA00022692"/>
    </source>
</evidence>
<dbReference type="PANTHER" id="PTHR30294">
    <property type="entry name" value="MEMBRANE COMPONENT OF ABC TRANSPORTER YHHJ-RELATED"/>
    <property type="match status" value="1"/>
</dbReference>
<keyword evidence="2" id="KW-1003">Cell membrane</keyword>
<evidence type="ECO:0000313" key="9">
    <source>
        <dbReference type="Proteomes" id="UP000823750"/>
    </source>
</evidence>